<reference evidence="6" key="1">
    <citation type="journal article" date="2019" name="Int. J. Syst. Evol. Microbiol.">
        <title>The Global Catalogue of Microorganisms (GCM) 10K type strain sequencing project: providing services to taxonomists for standard genome sequencing and annotation.</title>
        <authorList>
            <consortium name="The Broad Institute Genomics Platform"/>
            <consortium name="The Broad Institute Genome Sequencing Center for Infectious Disease"/>
            <person name="Wu L."/>
            <person name="Ma J."/>
        </authorList>
    </citation>
    <scope>NUCLEOTIDE SEQUENCE [LARGE SCALE GENOMIC DNA]</scope>
    <source>
        <strain evidence="6">JCM 13002</strain>
    </source>
</reference>
<dbReference type="RefSeq" id="WP_344622339.1">
    <property type="nucleotide sequence ID" value="NZ_BAAALD010000006.1"/>
</dbReference>
<dbReference type="PANTHER" id="PTHR12526:SF510">
    <property type="entry name" value="D-INOSITOL 3-PHOSPHATE GLYCOSYLTRANSFERASE"/>
    <property type="match status" value="1"/>
</dbReference>
<dbReference type="PANTHER" id="PTHR12526">
    <property type="entry name" value="GLYCOSYLTRANSFERASE"/>
    <property type="match status" value="1"/>
</dbReference>
<evidence type="ECO:0000256" key="1">
    <source>
        <dbReference type="ARBA" id="ARBA00021292"/>
    </source>
</evidence>
<protein>
    <recommendedName>
        <fullName evidence="1">D-inositol 3-phosphate glycosyltransferase</fullName>
    </recommendedName>
</protein>
<keyword evidence="3" id="KW-0808">Transferase</keyword>
<dbReference type="SUPFAM" id="SSF53756">
    <property type="entry name" value="UDP-Glycosyltransferase/glycogen phosphorylase"/>
    <property type="match status" value="1"/>
</dbReference>
<dbReference type="EMBL" id="BAAALD010000006">
    <property type="protein sequence ID" value="GAA1072938.1"/>
    <property type="molecule type" value="Genomic_DNA"/>
</dbReference>
<keyword evidence="2" id="KW-0328">Glycosyltransferase</keyword>
<dbReference type="Pfam" id="PF00534">
    <property type="entry name" value="Glycos_transf_1"/>
    <property type="match status" value="1"/>
</dbReference>
<evidence type="ECO:0000313" key="6">
    <source>
        <dbReference type="Proteomes" id="UP001499987"/>
    </source>
</evidence>
<evidence type="ECO:0000313" key="5">
    <source>
        <dbReference type="EMBL" id="GAA1072938.1"/>
    </source>
</evidence>
<gene>
    <name evidence="5" type="ORF">GCM10009663_11000</name>
</gene>
<accession>A0ABP4DVL0</accession>
<evidence type="ECO:0000256" key="3">
    <source>
        <dbReference type="ARBA" id="ARBA00022679"/>
    </source>
</evidence>
<dbReference type="CDD" id="cd03801">
    <property type="entry name" value="GT4_PimA-like"/>
    <property type="match status" value="1"/>
</dbReference>
<dbReference type="Proteomes" id="UP001499987">
    <property type="component" value="Unassembled WGS sequence"/>
</dbReference>
<feature type="domain" description="Glycosyl transferase family 1" evidence="4">
    <location>
        <begin position="402"/>
        <end position="561"/>
    </location>
</feature>
<comment type="caution">
    <text evidence="5">The sequence shown here is derived from an EMBL/GenBank/DDBJ whole genome shotgun (WGS) entry which is preliminary data.</text>
</comment>
<dbReference type="Gene3D" id="3.40.50.2000">
    <property type="entry name" value="Glycogen Phosphorylase B"/>
    <property type="match status" value="2"/>
</dbReference>
<keyword evidence="6" id="KW-1185">Reference proteome</keyword>
<evidence type="ECO:0000259" key="4">
    <source>
        <dbReference type="Pfam" id="PF00534"/>
    </source>
</evidence>
<evidence type="ECO:0000256" key="2">
    <source>
        <dbReference type="ARBA" id="ARBA00022676"/>
    </source>
</evidence>
<proteinExistence type="predicted"/>
<organism evidence="5 6">
    <name type="scientific">Kitasatospora arboriphila</name>
    <dbReference type="NCBI Taxonomy" id="258052"/>
    <lineage>
        <taxon>Bacteria</taxon>
        <taxon>Bacillati</taxon>
        <taxon>Actinomycetota</taxon>
        <taxon>Actinomycetes</taxon>
        <taxon>Kitasatosporales</taxon>
        <taxon>Streptomycetaceae</taxon>
        <taxon>Kitasatospora</taxon>
    </lineage>
</organism>
<name>A0ABP4DVL0_9ACTN</name>
<dbReference type="InterPro" id="IPR001296">
    <property type="entry name" value="Glyco_trans_1"/>
</dbReference>
<sequence length="597" mass="62913">MPLPPAAARHGTDVRTALSEAWAAHPPTDARAATRELRTRLLARPPYEEAAFLLDLADTHGLQPLRAGEVARWTAGDRRVRHAALRYLSGVPHGGALLDAVPPRGGDVYENLLWAAAWHRQDPSAPQAAAFRDAVRRLPATPPGGPVVAQSMLLGSLGEPGVGMSGGMSVLLSALGDALTATGRISRVLTLVTAGRTALRDRASGLVSPLGPEHWQVGIPVDGDGSPDPAAMAEHRPAVSWWAACLLALPGARPRIVHVRFADDGSLAVADAARRCGARPAFTVTPDPHRTMAERHAGLPLHAETETARALRADLHRVFVADRLVARAGLLVTIPSRPGTGDLDTHFPQLSPATESRRVEVPEGIPPFVPRPGDAGLADAMTTRLFSGGGRPDGLDPEDRGLRLMLCVGRLHPVKQQDRLVEAWLDTGLYRSTTLLLVGGSPGRATAVEAGVRDAIAKLLAGQPLGRRRIALWPALPNRQVRILERALAEGRAGSAVYVCPSAKEEFGLAVLEAMDAGLAAAGPERGGVPHYIRDGVNGFLLDTGSGTALGAGLLSVCATPQTELDALAARAMRTVRRSYSVEAMAESLARAYTAVP</sequence>